<dbReference type="PANTHER" id="PTHR32182">
    <property type="entry name" value="DNA REPLICATION AND REPAIR PROTEIN RECF"/>
    <property type="match status" value="1"/>
</dbReference>
<dbReference type="SUPFAM" id="SSF52540">
    <property type="entry name" value="P-loop containing nucleoside triphosphate hydrolases"/>
    <property type="match status" value="1"/>
</dbReference>
<feature type="domain" description="RecF/RecN/SMC N-terminal" evidence="7">
    <location>
        <begin position="1"/>
        <end position="409"/>
    </location>
</feature>
<dbReference type="InterPro" id="IPR001238">
    <property type="entry name" value="DNA-binding_RecF"/>
</dbReference>
<evidence type="ECO:0000256" key="4">
    <source>
        <dbReference type="ARBA" id="ARBA00022840"/>
    </source>
</evidence>
<dbReference type="InterPro" id="IPR042174">
    <property type="entry name" value="RecF_2"/>
</dbReference>
<comment type="similarity">
    <text evidence="6">Belongs to the RecF family.</text>
</comment>
<keyword evidence="2 6" id="KW-0235">DNA replication</keyword>
<evidence type="ECO:0000313" key="9">
    <source>
        <dbReference type="Proteomes" id="UP001325140"/>
    </source>
</evidence>
<keyword evidence="3 6" id="KW-0547">Nucleotide-binding</keyword>
<keyword evidence="6" id="KW-0742">SOS response</keyword>
<keyword evidence="5 6" id="KW-0238">DNA-binding</keyword>
<feature type="binding site" evidence="6">
    <location>
        <begin position="29"/>
        <end position="36"/>
    </location>
    <ligand>
        <name>ATP</name>
        <dbReference type="ChEBI" id="CHEBI:30616"/>
    </ligand>
</feature>
<keyword evidence="4 6" id="KW-0067">ATP-binding</keyword>
<dbReference type="HAMAP" id="MF_00365">
    <property type="entry name" value="RecF"/>
    <property type="match status" value="1"/>
</dbReference>
<keyword evidence="6" id="KW-0227">DNA damage</keyword>
<dbReference type="InterPro" id="IPR027417">
    <property type="entry name" value="P-loop_NTPase"/>
</dbReference>
<evidence type="ECO:0000256" key="5">
    <source>
        <dbReference type="ARBA" id="ARBA00023125"/>
    </source>
</evidence>
<evidence type="ECO:0000256" key="6">
    <source>
        <dbReference type="HAMAP-Rule" id="MF_00365"/>
    </source>
</evidence>
<dbReference type="Gene3D" id="1.20.1050.90">
    <property type="entry name" value="RecF/RecN/SMC, N-terminal domain"/>
    <property type="match status" value="1"/>
</dbReference>
<accession>A0ABZ0US87</accession>
<evidence type="ECO:0000259" key="7">
    <source>
        <dbReference type="Pfam" id="PF02463"/>
    </source>
</evidence>
<organism evidence="8 9">
    <name type="scientific">Candidatus Fokinia crypta</name>
    <dbReference type="NCBI Taxonomy" id="1920990"/>
    <lineage>
        <taxon>Bacteria</taxon>
        <taxon>Pseudomonadati</taxon>
        <taxon>Pseudomonadota</taxon>
        <taxon>Alphaproteobacteria</taxon>
        <taxon>Rickettsiales</taxon>
        <taxon>Candidatus Midichloriaceae</taxon>
        <taxon>Candidatus Fokinia</taxon>
    </lineage>
</organism>
<dbReference type="PANTHER" id="PTHR32182:SF0">
    <property type="entry name" value="DNA REPLICATION AND REPAIR PROTEIN RECF"/>
    <property type="match status" value="1"/>
</dbReference>
<dbReference type="EMBL" id="CP110343">
    <property type="protein sequence ID" value="WPX98131.1"/>
    <property type="molecule type" value="Genomic_DNA"/>
</dbReference>
<name>A0ABZ0US87_9RICK</name>
<comment type="function">
    <text evidence="6">The RecF protein is involved in DNA metabolism; it is required for DNA replication and normal SOS inducibility. RecF binds preferentially to single-stranded, linear DNA. It also seems to bind ATP.</text>
</comment>
<evidence type="ECO:0000256" key="2">
    <source>
        <dbReference type="ARBA" id="ARBA00022705"/>
    </source>
</evidence>
<sequence>MLNRVELCNFRNHRLRKITSNSPCNIILGKNGSGKTSILESISLLCSGRNLRGATYIEMLFNSTIHFGHSQIENELEINPDTWQVKCSFESQNKNTLPNNIEIEYTKEQINKIITLNGKRIKNMSELKGLCSFIYLTPKNEMIFACNASERRSFFDRMVHGIFPSHASLLSQYNHHIKSRLQILKEPHDVLWLDAVENSLANLAAQITLSRMHFIKLMQYSYNMIFSNNSEADYLKMFFSELPLINLTLKSQILNECGNLSEHYHNSEYINSTIFSILDNVTKLIDKTLISHIQEKYKSARKEDALLKKSTFGSHKEDFTVFLSSNKFDVKYCSIGEQKLCTMVMLLTYANLVRNLDVENEQPSSNIIMLLDDVISRLDQKYQKALLDALYRLGIQIWITAPQLEILSSIKTTTPLLNIITL</sequence>
<keyword evidence="1 6" id="KW-0963">Cytoplasm</keyword>
<evidence type="ECO:0000256" key="3">
    <source>
        <dbReference type="ARBA" id="ARBA00022741"/>
    </source>
</evidence>
<keyword evidence="9" id="KW-1185">Reference proteome</keyword>
<dbReference type="RefSeq" id="WP_323722103.1">
    <property type="nucleotide sequence ID" value="NZ_CP110343.1"/>
</dbReference>
<protein>
    <recommendedName>
        <fullName evidence="6">DNA replication and repair protein RecF</fullName>
    </recommendedName>
</protein>
<dbReference type="NCBIfam" id="TIGR00611">
    <property type="entry name" value="recf"/>
    <property type="match status" value="1"/>
</dbReference>
<comment type="subcellular location">
    <subcellularLocation>
        <location evidence="6">Cytoplasm</location>
    </subcellularLocation>
</comment>
<dbReference type="Proteomes" id="UP001325140">
    <property type="component" value="Chromosome"/>
</dbReference>
<reference evidence="8" key="1">
    <citation type="submission" date="2022-10" db="EMBL/GenBank/DDBJ databases">
        <title>Host association and intracellularity evolved multiple times independently in the Rickettsiales.</title>
        <authorList>
            <person name="Castelli M."/>
            <person name="Nardi T."/>
            <person name="Gammuto L."/>
            <person name="Bellinzona G."/>
            <person name="Sabaneyeva E."/>
            <person name="Potekhin A."/>
            <person name="Serra V."/>
            <person name="Petroni G."/>
            <person name="Sassera D."/>
        </authorList>
    </citation>
    <scope>NUCLEOTIDE SEQUENCE [LARGE SCALE GENOMIC DNA]</scope>
    <source>
        <strain evidence="8">US_Bl 11III1</strain>
    </source>
</reference>
<dbReference type="InterPro" id="IPR003395">
    <property type="entry name" value="RecF/RecN/SMC_N"/>
</dbReference>
<gene>
    <name evidence="6" type="primary">recF</name>
    <name evidence="8" type="ORF">Fokcrypt_00667</name>
</gene>
<keyword evidence="6" id="KW-0234">DNA repair</keyword>
<evidence type="ECO:0000256" key="1">
    <source>
        <dbReference type="ARBA" id="ARBA00022490"/>
    </source>
</evidence>
<dbReference type="Pfam" id="PF02463">
    <property type="entry name" value="SMC_N"/>
    <property type="match status" value="1"/>
</dbReference>
<proteinExistence type="inferred from homology"/>
<dbReference type="Gene3D" id="3.40.50.300">
    <property type="entry name" value="P-loop containing nucleotide triphosphate hydrolases"/>
    <property type="match status" value="1"/>
</dbReference>
<evidence type="ECO:0000313" key="8">
    <source>
        <dbReference type="EMBL" id="WPX98131.1"/>
    </source>
</evidence>